<evidence type="ECO:0000256" key="6">
    <source>
        <dbReference type="ARBA" id="ARBA00022842"/>
    </source>
</evidence>
<dbReference type="GO" id="GO:0006226">
    <property type="term" value="P:dUMP biosynthetic process"/>
    <property type="evidence" value="ECO:0007669"/>
    <property type="project" value="UniProtKB-UniPathway"/>
</dbReference>
<dbReference type="EC" id="3.6.1.23" evidence="4"/>
<evidence type="ECO:0000256" key="4">
    <source>
        <dbReference type="ARBA" id="ARBA00012379"/>
    </source>
</evidence>
<dbReference type="Proteomes" id="UP000008792">
    <property type="component" value="Unassembled WGS sequence"/>
</dbReference>
<comment type="cofactor">
    <cofactor evidence="1">
        <name>Mg(2+)</name>
        <dbReference type="ChEBI" id="CHEBI:18420"/>
    </cofactor>
</comment>
<evidence type="ECO:0000259" key="11">
    <source>
        <dbReference type="Pfam" id="PF00692"/>
    </source>
</evidence>
<proteinExistence type="evidence at protein level"/>
<name>B4LTG5_DROVI</name>
<evidence type="ECO:0000313" key="12">
    <source>
        <dbReference type="EMBL" id="EDW63935.1"/>
    </source>
</evidence>
<evidence type="ECO:0000313" key="13">
    <source>
        <dbReference type="Proteomes" id="UP000008792"/>
    </source>
</evidence>
<dbReference type="FunFam" id="2.70.40.10:FF:000004">
    <property type="entry name" value="Deoxyuridine triphosphatase"/>
    <property type="match status" value="3"/>
</dbReference>
<dbReference type="MINT" id="B4LTG5"/>
<keyword evidence="5 12" id="KW-0378">Hydrolase</keyword>
<dbReference type="GO" id="GO:0000287">
    <property type="term" value="F:magnesium ion binding"/>
    <property type="evidence" value="ECO:0007669"/>
    <property type="project" value="InterPro"/>
</dbReference>
<dbReference type="CDD" id="cd07557">
    <property type="entry name" value="trimeric_dUTPase"/>
    <property type="match status" value="3"/>
</dbReference>
<evidence type="ECO:0000256" key="1">
    <source>
        <dbReference type="ARBA" id="ARBA00001946"/>
    </source>
</evidence>
<gene>
    <name evidence="12" type="primary">Dvir\dUTPase</name>
    <name evidence="12" type="ORF">Dvir_GJ10455</name>
</gene>
<feature type="domain" description="dUTPase-like" evidence="11">
    <location>
        <begin position="35"/>
        <end position="159"/>
    </location>
</feature>
<dbReference type="AlphaFoldDB" id="B4LTG5"/>
<dbReference type="STRING" id="7244.B4LTG5"/>
<feature type="compositionally biased region" description="Basic and acidic residues" evidence="10">
    <location>
        <begin position="462"/>
        <end position="472"/>
    </location>
</feature>
<dbReference type="InterPro" id="IPR008181">
    <property type="entry name" value="dUTPase"/>
</dbReference>
<dbReference type="NCBIfam" id="TIGR00576">
    <property type="entry name" value="dut"/>
    <property type="match status" value="3"/>
</dbReference>
<dbReference type="UniPathway" id="UPA00610">
    <property type="reaction ID" value="UER00666"/>
</dbReference>
<dbReference type="EMBL" id="CH940649">
    <property type="protein sequence ID" value="EDW63935.1"/>
    <property type="molecule type" value="Genomic_DNA"/>
</dbReference>
<dbReference type="InterPro" id="IPR033704">
    <property type="entry name" value="dUTPase_trimeric"/>
</dbReference>
<keyword evidence="7" id="KW-0546">Nucleotide metabolism</keyword>
<dbReference type="InterPro" id="IPR029054">
    <property type="entry name" value="dUTPase-like"/>
</dbReference>
<dbReference type="IntAct" id="B4LTG5">
    <property type="interactions" value="1"/>
</dbReference>
<dbReference type="InterPro" id="IPR036157">
    <property type="entry name" value="dUTPase-like_sf"/>
</dbReference>
<dbReference type="PhylomeDB" id="B4LTG5"/>
<feature type="domain" description="dUTPase-like" evidence="11">
    <location>
        <begin position="195"/>
        <end position="319"/>
    </location>
</feature>
<evidence type="ECO:0000256" key="7">
    <source>
        <dbReference type="ARBA" id="ARBA00023080"/>
    </source>
</evidence>
<evidence type="ECO:0000256" key="9">
    <source>
        <dbReference type="ARBA" id="ARBA00057946"/>
    </source>
</evidence>
<evidence type="ECO:0000256" key="2">
    <source>
        <dbReference type="ARBA" id="ARBA00005142"/>
    </source>
</evidence>
<dbReference type="InParanoid" id="B4LTG5"/>
<dbReference type="eggNOG" id="KOG3370">
    <property type="taxonomic scope" value="Eukaryota"/>
</dbReference>
<dbReference type="Pfam" id="PF00692">
    <property type="entry name" value="dUTPase"/>
    <property type="match status" value="3"/>
</dbReference>
<dbReference type="OrthoDB" id="419889at2759"/>
<dbReference type="GO" id="GO:0005737">
    <property type="term" value="C:cytoplasm"/>
    <property type="evidence" value="ECO:0000314"/>
    <property type="project" value="FlyBase"/>
</dbReference>
<dbReference type="SUPFAM" id="SSF51283">
    <property type="entry name" value="dUTPase-like"/>
    <property type="match status" value="3"/>
</dbReference>
<comment type="function">
    <text evidence="9">Catalyzes the cleavage of 2'-deoxyuridine 5'-triphosphate (dUTP) into 2'-deoxyuridine 5'-monophosphate (dUMP) and inorganic pyrophosphate and through its action efficiently prevents uracil misincorporation into DNA and at the same time provides dUMP, the substrate for de novo thymidylate biosynthesis. Inhibits peroxisome proliferator-activated receptor (PPAR) activity by binding of its N-terminal to PPAR, preventing the latter's dimerization with retinoid X receptor. Essential for embryonic development.</text>
</comment>
<organism evidence="12 13">
    <name type="scientific">Drosophila virilis</name>
    <name type="common">Fruit fly</name>
    <dbReference type="NCBI Taxonomy" id="7244"/>
    <lineage>
        <taxon>Eukaryota</taxon>
        <taxon>Metazoa</taxon>
        <taxon>Ecdysozoa</taxon>
        <taxon>Arthropoda</taxon>
        <taxon>Hexapoda</taxon>
        <taxon>Insecta</taxon>
        <taxon>Pterygota</taxon>
        <taxon>Neoptera</taxon>
        <taxon>Endopterygota</taxon>
        <taxon>Diptera</taxon>
        <taxon>Brachycera</taxon>
        <taxon>Muscomorpha</taxon>
        <taxon>Ephydroidea</taxon>
        <taxon>Drosophilidae</taxon>
        <taxon>Drosophila</taxon>
    </lineage>
</organism>
<comment type="interaction">
    <interactant intactId="EBI-9821342">
        <id>B4LTG5</id>
    </interactant>
    <interactant intactId="EBI-3043908">
        <id>P52293</id>
        <label>Kpna2</label>
    </interactant>
    <organismsDiffer>true</organismsDiffer>
    <experiments>6</experiments>
</comment>
<keyword evidence="13" id="KW-1185">Reference proteome</keyword>
<dbReference type="Gene3D" id="2.70.40.10">
    <property type="match status" value="3"/>
</dbReference>
<protein>
    <recommendedName>
        <fullName evidence="4">dUTP diphosphatase</fullName>
        <ecNumber evidence="4">3.6.1.23</ecNumber>
    </recommendedName>
</protein>
<dbReference type="HOGENOM" id="CLU_043990_0_0_1"/>
<comment type="similarity">
    <text evidence="3">Belongs to the dUTPase family.</text>
</comment>
<dbReference type="GO" id="GO:0046081">
    <property type="term" value="P:dUTP catabolic process"/>
    <property type="evidence" value="ECO:0007669"/>
    <property type="project" value="InterPro"/>
</dbReference>
<comment type="catalytic activity">
    <reaction evidence="8">
        <text>dUTP + H2O = dUMP + diphosphate + H(+)</text>
        <dbReference type="Rhea" id="RHEA:10248"/>
        <dbReference type="ChEBI" id="CHEBI:15377"/>
        <dbReference type="ChEBI" id="CHEBI:15378"/>
        <dbReference type="ChEBI" id="CHEBI:33019"/>
        <dbReference type="ChEBI" id="CHEBI:61555"/>
        <dbReference type="ChEBI" id="CHEBI:246422"/>
        <dbReference type="EC" id="3.6.1.23"/>
    </reaction>
</comment>
<dbReference type="GO" id="GO:0005634">
    <property type="term" value="C:nucleus"/>
    <property type="evidence" value="ECO:0000314"/>
    <property type="project" value="FlyBase"/>
</dbReference>
<dbReference type="GO" id="GO:0004170">
    <property type="term" value="F:dUTP diphosphatase activity"/>
    <property type="evidence" value="ECO:0007669"/>
    <property type="project" value="UniProtKB-EC"/>
</dbReference>
<dbReference type="NCBIfam" id="NF001862">
    <property type="entry name" value="PRK00601.1"/>
    <property type="match status" value="3"/>
</dbReference>
<evidence type="ECO:0000256" key="10">
    <source>
        <dbReference type="SAM" id="MobiDB-lite"/>
    </source>
</evidence>
<evidence type="ECO:0000256" key="8">
    <source>
        <dbReference type="ARBA" id="ARBA00047686"/>
    </source>
</evidence>
<sequence>MASPVIDDIQTAKKMKLDKKCVLRYAKIIEHALEPQRGSERAAGFDLRSAYDLIVPARGKAIVKTDLQVQVPEGSYGRVAPRSGLAVKNFIDVGAGVVDEDYRGNLGVVLFNHSDTDFEVKRGDRIAQFICERISIPELEQVDKLDDTVRGESGFGSTGVKELPGDKQQIVTAKTPTDKKCVLRFAKLTEHALEPQRGSEKAAGLDLRSAYDLKVPSRGKAIVKTDLQVQLPEGSYGRVAPRSGLAVKNFIDVGAGVVDEDYRGNLGVVLFNHSDTDFEVKRGDRIAQFICERIFYPELEQEDKLDDTERGEAGFGSTGVKELPGDKQQIVTAKTPTDKKCVLRFAKLTEHALEPQRGSEKAAGLDLRSAYDLIVPAHGKAIVKTDLQVQLPEGSYGRVAPRSGLAVKNFIDVGAGVVDEDYRGNLGVVLFNHSDTDFEVKRGDRIAQFICELIFYPEPKEEDKLDDTERGEAGFGSTGVKELPEAKLAKQQNGNGKTPLGENDATPIST</sequence>
<dbReference type="PANTHER" id="PTHR11241">
    <property type="entry name" value="DEOXYURIDINE 5'-TRIPHOSPHATE NUCLEOTIDOHYDROLASE"/>
    <property type="match status" value="1"/>
</dbReference>
<accession>B4LTG5</accession>
<dbReference type="OMA" id="MELPFGY"/>
<reference evidence="12 13" key="1">
    <citation type="journal article" date="2007" name="Nature">
        <title>Evolution of genes and genomes on the Drosophila phylogeny.</title>
        <authorList>
            <consortium name="Drosophila 12 Genomes Consortium"/>
            <person name="Clark A.G."/>
            <person name="Eisen M.B."/>
            <person name="Smith D.R."/>
            <person name="Bergman C.M."/>
            <person name="Oliver B."/>
            <person name="Markow T.A."/>
            <person name="Kaufman T.C."/>
            <person name="Kellis M."/>
            <person name="Gelbart W."/>
            <person name="Iyer V.N."/>
            <person name="Pollard D.A."/>
            <person name="Sackton T.B."/>
            <person name="Larracuente A.M."/>
            <person name="Singh N.D."/>
            <person name="Abad J.P."/>
            <person name="Abt D.N."/>
            <person name="Adryan B."/>
            <person name="Aguade M."/>
            <person name="Akashi H."/>
            <person name="Anderson W.W."/>
            <person name="Aquadro C.F."/>
            <person name="Ardell D.H."/>
            <person name="Arguello R."/>
            <person name="Artieri C.G."/>
            <person name="Barbash D.A."/>
            <person name="Barker D."/>
            <person name="Barsanti P."/>
            <person name="Batterham P."/>
            <person name="Batzoglou S."/>
            <person name="Begun D."/>
            <person name="Bhutkar A."/>
            <person name="Blanco E."/>
            <person name="Bosak S.A."/>
            <person name="Bradley R.K."/>
            <person name="Brand A.D."/>
            <person name="Brent M.R."/>
            <person name="Brooks A.N."/>
            <person name="Brown R.H."/>
            <person name="Butlin R.K."/>
            <person name="Caggese C."/>
            <person name="Calvi B.R."/>
            <person name="Bernardo de Carvalho A."/>
            <person name="Caspi A."/>
            <person name="Castrezana S."/>
            <person name="Celniker S.E."/>
            <person name="Chang J.L."/>
            <person name="Chapple C."/>
            <person name="Chatterji S."/>
            <person name="Chinwalla A."/>
            <person name="Civetta A."/>
            <person name="Clifton S.W."/>
            <person name="Comeron J.M."/>
            <person name="Costello J.C."/>
            <person name="Coyne J.A."/>
            <person name="Daub J."/>
            <person name="David R.G."/>
            <person name="Delcher A.L."/>
            <person name="Delehaunty K."/>
            <person name="Do C.B."/>
            <person name="Ebling H."/>
            <person name="Edwards K."/>
            <person name="Eickbush T."/>
            <person name="Evans J.D."/>
            <person name="Filipski A."/>
            <person name="Findeiss S."/>
            <person name="Freyhult E."/>
            <person name="Fulton L."/>
            <person name="Fulton R."/>
            <person name="Garcia A.C."/>
            <person name="Gardiner A."/>
            <person name="Garfield D.A."/>
            <person name="Garvin B.E."/>
            <person name="Gibson G."/>
            <person name="Gilbert D."/>
            <person name="Gnerre S."/>
            <person name="Godfrey J."/>
            <person name="Good R."/>
            <person name="Gotea V."/>
            <person name="Gravely B."/>
            <person name="Greenberg A.J."/>
            <person name="Griffiths-Jones S."/>
            <person name="Gross S."/>
            <person name="Guigo R."/>
            <person name="Gustafson E.A."/>
            <person name="Haerty W."/>
            <person name="Hahn M.W."/>
            <person name="Halligan D.L."/>
            <person name="Halpern A.L."/>
            <person name="Halter G.M."/>
            <person name="Han M.V."/>
            <person name="Heger A."/>
            <person name="Hillier L."/>
            <person name="Hinrichs A.S."/>
            <person name="Holmes I."/>
            <person name="Hoskins R.A."/>
            <person name="Hubisz M.J."/>
            <person name="Hultmark D."/>
            <person name="Huntley M.A."/>
            <person name="Jaffe D.B."/>
            <person name="Jagadeeshan S."/>
            <person name="Jeck W.R."/>
            <person name="Johnson J."/>
            <person name="Jones C.D."/>
            <person name="Jordan W.C."/>
            <person name="Karpen G.H."/>
            <person name="Kataoka E."/>
            <person name="Keightley P.D."/>
            <person name="Kheradpour P."/>
            <person name="Kirkness E.F."/>
            <person name="Koerich L.B."/>
            <person name="Kristiansen K."/>
            <person name="Kudrna D."/>
            <person name="Kulathinal R.J."/>
            <person name="Kumar S."/>
            <person name="Kwok R."/>
            <person name="Lander E."/>
            <person name="Langley C.H."/>
            <person name="Lapoint R."/>
            <person name="Lazzaro B.P."/>
            <person name="Lee S.J."/>
            <person name="Levesque L."/>
            <person name="Li R."/>
            <person name="Lin C.F."/>
            <person name="Lin M.F."/>
            <person name="Lindblad-Toh K."/>
            <person name="Llopart A."/>
            <person name="Long M."/>
            <person name="Low L."/>
            <person name="Lozovsky E."/>
            <person name="Lu J."/>
            <person name="Luo M."/>
            <person name="Machado C.A."/>
            <person name="Makalowski W."/>
            <person name="Marzo M."/>
            <person name="Matsuda M."/>
            <person name="Matzkin L."/>
            <person name="McAllister B."/>
            <person name="McBride C.S."/>
            <person name="McKernan B."/>
            <person name="McKernan K."/>
            <person name="Mendez-Lago M."/>
            <person name="Minx P."/>
            <person name="Mollenhauer M.U."/>
            <person name="Montooth K."/>
            <person name="Mount S.M."/>
            <person name="Mu X."/>
            <person name="Myers E."/>
            <person name="Negre B."/>
            <person name="Newfeld S."/>
            <person name="Nielsen R."/>
            <person name="Noor M.A."/>
            <person name="O'Grady P."/>
            <person name="Pachter L."/>
            <person name="Papaceit M."/>
            <person name="Parisi M.J."/>
            <person name="Parisi M."/>
            <person name="Parts L."/>
            <person name="Pedersen J.S."/>
            <person name="Pesole G."/>
            <person name="Phillippy A.M."/>
            <person name="Ponting C.P."/>
            <person name="Pop M."/>
            <person name="Porcelli D."/>
            <person name="Powell J.R."/>
            <person name="Prohaska S."/>
            <person name="Pruitt K."/>
            <person name="Puig M."/>
            <person name="Quesneville H."/>
            <person name="Ram K.R."/>
            <person name="Rand D."/>
            <person name="Rasmussen M.D."/>
            <person name="Reed L.K."/>
            <person name="Reenan R."/>
            <person name="Reily A."/>
            <person name="Remington K.A."/>
            <person name="Rieger T.T."/>
            <person name="Ritchie M.G."/>
            <person name="Robin C."/>
            <person name="Rogers Y.H."/>
            <person name="Rohde C."/>
            <person name="Rozas J."/>
            <person name="Rubenfield M.J."/>
            <person name="Ruiz A."/>
            <person name="Russo S."/>
            <person name="Salzberg S.L."/>
            <person name="Sanchez-Gracia A."/>
            <person name="Saranga D.J."/>
            <person name="Sato H."/>
            <person name="Schaeffer S.W."/>
            <person name="Schatz M.C."/>
            <person name="Schlenke T."/>
            <person name="Schwartz R."/>
            <person name="Segarra C."/>
            <person name="Singh R.S."/>
            <person name="Sirot L."/>
            <person name="Sirota M."/>
            <person name="Sisneros N.B."/>
            <person name="Smith C.D."/>
            <person name="Smith T.F."/>
            <person name="Spieth J."/>
            <person name="Stage D.E."/>
            <person name="Stark A."/>
            <person name="Stephan W."/>
            <person name="Strausberg R.L."/>
            <person name="Strempel S."/>
            <person name="Sturgill D."/>
            <person name="Sutton G."/>
            <person name="Sutton G.G."/>
            <person name="Tao W."/>
            <person name="Teichmann S."/>
            <person name="Tobari Y.N."/>
            <person name="Tomimura Y."/>
            <person name="Tsolas J.M."/>
            <person name="Valente V.L."/>
            <person name="Venter E."/>
            <person name="Venter J.C."/>
            <person name="Vicario S."/>
            <person name="Vieira F.G."/>
            <person name="Vilella A.J."/>
            <person name="Villasante A."/>
            <person name="Walenz B."/>
            <person name="Wang J."/>
            <person name="Wasserman M."/>
            <person name="Watts T."/>
            <person name="Wilson D."/>
            <person name="Wilson R.K."/>
            <person name="Wing R.A."/>
            <person name="Wolfner M.F."/>
            <person name="Wong A."/>
            <person name="Wong G.K."/>
            <person name="Wu C.I."/>
            <person name="Wu G."/>
            <person name="Yamamoto D."/>
            <person name="Yang H.P."/>
            <person name="Yang S.P."/>
            <person name="Yorke J.A."/>
            <person name="Yoshida K."/>
            <person name="Zdobnov E."/>
            <person name="Zhang P."/>
            <person name="Zhang Y."/>
            <person name="Zimin A.V."/>
            <person name="Baldwin J."/>
            <person name="Abdouelleil A."/>
            <person name="Abdulkadir J."/>
            <person name="Abebe A."/>
            <person name="Abera B."/>
            <person name="Abreu J."/>
            <person name="Acer S.C."/>
            <person name="Aftuck L."/>
            <person name="Alexander A."/>
            <person name="An P."/>
            <person name="Anderson E."/>
            <person name="Anderson S."/>
            <person name="Arachi H."/>
            <person name="Azer M."/>
            <person name="Bachantsang P."/>
            <person name="Barry A."/>
            <person name="Bayul T."/>
            <person name="Berlin A."/>
            <person name="Bessette D."/>
            <person name="Bloom T."/>
            <person name="Blye J."/>
            <person name="Boguslavskiy L."/>
            <person name="Bonnet C."/>
            <person name="Boukhgalter B."/>
            <person name="Bourzgui I."/>
            <person name="Brown A."/>
            <person name="Cahill P."/>
            <person name="Channer S."/>
            <person name="Cheshatsang Y."/>
            <person name="Chuda L."/>
            <person name="Citroen M."/>
            <person name="Collymore A."/>
            <person name="Cooke P."/>
            <person name="Costello M."/>
            <person name="D'Aco K."/>
            <person name="Daza R."/>
            <person name="De Haan G."/>
            <person name="DeGray S."/>
            <person name="DeMaso C."/>
            <person name="Dhargay N."/>
            <person name="Dooley K."/>
            <person name="Dooley E."/>
            <person name="Doricent M."/>
            <person name="Dorje P."/>
            <person name="Dorjee K."/>
            <person name="Dupes A."/>
            <person name="Elong R."/>
            <person name="Falk J."/>
            <person name="Farina A."/>
            <person name="Faro S."/>
            <person name="Ferguson D."/>
            <person name="Fisher S."/>
            <person name="Foley C.D."/>
            <person name="Franke A."/>
            <person name="Friedrich D."/>
            <person name="Gadbois L."/>
            <person name="Gearin G."/>
            <person name="Gearin C.R."/>
            <person name="Giannoukos G."/>
            <person name="Goode T."/>
            <person name="Graham J."/>
            <person name="Grandbois E."/>
            <person name="Grewal S."/>
            <person name="Gyaltsen K."/>
            <person name="Hafez N."/>
            <person name="Hagos B."/>
            <person name="Hall J."/>
            <person name="Henson C."/>
            <person name="Hollinger A."/>
            <person name="Honan T."/>
            <person name="Huard M.D."/>
            <person name="Hughes L."/>
            <person name="Hurhula B."/>
            <person name="Husby M.E."/>
            <person name="Kamat A."/>
            <person name="Kanga B."/>
            <person name="Kashin S."/>
            <person name="Khazanovich D."/>
            <person name="Kisner P."/>
            <person name="Lance K."/>
            <person name="Lara M."/>
            <person name="Lee W."/>
            <person name="Lennon N."/>
            <person name="Letendre F."/>
            <person name="LeVine R."/>
            <person name="Lipovsky A."/>
            <person name="Liu X."/>
            <person name="Liu J."/>
            <person name="Liu S."/>
            <person name="Lokyitsang T."/>
            <person name="Lokyitsang Y."/>
            <person name="Lubonja R."/>
            <person name="Lui A."/>
            <person name="MacDonald P."/>
            <person name="Magnisalis V."/>
            <person name="Maru K."/>
            <person name="Matthews C."/>
            <person name="McCusker W."/>
            <person name="McDonough S."/>
            <person name="Mehta T."/>
            <person name="Meldrim J."/>
            <person name="Meneus L."/>
            <person name="Mihai O."/>
            <person name="Mihalev A."/>
            <person name="Mihova T."/>
            <person name="Mittelman R."/>
            <person name="Mlenga V."/>
            <person name="Montmayeur A."/>
            <person name="Mulrain L."/>
            <person name="Navidi A."/>
            <person name="Naylor J."/>
            <person name="Negash T."/>
            <person name="Nguyen T."/>
            <person name="Nguyen N."/>
            <person name="Nicol R."/>
            <person name="Norbu C."/>
            <person name="Norbu N."/>
            <person name="Novod N."/>
            <person name="O'Neill B."/>
            <person name="Osman S."/>
            <person name="Markiewicz E."/>
            <person name="Oyono O.L."/>
            <person name="Patti C."/>
            <person name="Phunkhang P."/>
            <person name="Pierre F."/>
            <person name="Priest M."/>
            <person name="Raghuraman S."/>
            <person name="Rege F."/>
            <person name="Reyes R."/>
            <person name="Rise C."/>
            <person name="Rogov P."/>
            <person name="Ross K."/>
            <person name="Ryan E."/>
            <person name="Settipalli S."/>
            <person name="Shea T."/>
            <person name="Sherpa N."/>
            <person name="Shi L."/>
            <person name="Shih D."/>
            <person name="Sparrow T."/>
            <person name="Spaulding J."/>
            <person name="Stalker J."/>
            <person name="Stange-Thomann N."/>
            <person name="Stavropoulos S."/>
            <person name="Stone C."/>
            <person name="Strader C."/>
            <person name="Tesfaye S."/>
            <person name="Thomson T."/>
            <person name="Thoulutsang Y."/>
            <person name="Thoulutsang D."/>
            <person name="Topham K."/>
            <person name="Topping I."/>
            <person name="Tsamla T."/>
            <person name="Vassiliev H."/>
            <person name="Vo A."/>
            <person name="Wangchuk T."/>
            <person name="Wangdi T."/>
            <person name="Weiand M."/>
            <person name="Wilkinson J."/>
            <person name="Wilson A."/>
            <person name="Yadav S."/>
            <person name="Young G."/>
            <person name="Yu Q."/>
            <person name="Zembek L."/>
            <person name="Zhong D."/>
            <person name="Zimmer A."/>
            <person name="Zwirko Z."/>
            <person name="Jaffe D.B."/>
            <person name="Alvarez P."/>
            <person name="Brockman W."/>
            <person name="Butler J."/>
            <person name="Chin C."/>
            <person name="Gnerre S."/>
            <person name="Grabherr M."/>
            <person name="Kleber M."/>
            <person name="Mauceli E."/>
            <person name="MacCallum I."/>
        </authorList>
    </citation>
    <scope>NUCLEOTIDE SEQUENCE [LARGE SCALE GENOMIC DNA]</scope>
    <source>
        <strain evidence="13">Tucson 15010-1051.87</strain>
    </source>
</reference>
<comment type="pathway">
    <text evidence="2">Pyrimidine metabolism; dUMP biosynthesis; dUMP from dCTP (dUTP route): step 2/2.</text>
</comment>
<keyword evidence="6" id="KW-0460">Magnesium</keyword>
<evidence type="ECO:0000256" key="3">
    <source>
        <dbReference type="ARBA" id="ARBA00006581"/>
    </source>
</evidence>
<dbReference type="PANTHER" id="PTHR11241:SF0">
    <property type="entry name" value="DEOXYURIDINE 5'-TRIPHOSPHATE NUCLEOTIDOHYDROLASE"/>
    <property type="match status" value="1"/>
</dbReference>
<feature type="domain" description="dUTPase-like" evidence="11">
    <location>
        <begin position="355"/>
        <end position="479"/>
    </location>
</feature>
<feature type="region of interest" description="Disordered" evidence="10">
    <location>
        <begin position="462"/>
        <end position="510"/>
    </location>
</feature>
<dbReference type="BRENDA" id="3.6.1.23">
    <property type="organism ID" value="2005"/>
</dbReference>
<evidence type="ECO:0000256" key="5">
    <source>
        <dbReference type="ARBA" id="ARBA00022801"/>
    </source>
</evidence>